<dbReference type="InterPro" id="IPR036691">
    <property type="entry name" value="Endo/exonu/phosph_ase_sf"/>
</dbReference>
<keyword evidence="3" id="KW-1185">Reference proteome</keyword>
<dbReference type="InterPro" id="IPR005135">
    <property type="entry name" value="Endo/exonuclease/phosphatase"/>
</dbReference>
<evidence type="ECO:0000313" key="3">
    <source>
        <dbReference type="Proteomes" id="UP001501020"/>
    </source>
</evidence>
<evidence type="ECO:0000259" key="1">
    <source>
        <dbReference type="Pfam" id="PF03372"/>
    </source>
</evidence>
<dbReference type="Pfam" id="PF03372">
    <property type="entry name" value="Exo_endo_phos"/>
    <property type="match status" value="1"/>
</dbReference>
<feature type="domain" description="Endonuclease/exonuclease/phosphatase" evidence="1">
    <location>
        <begin position="12"/>
        <end position="265"/>
    </location>
</feature>
<dbReference type="Gene3D" id="3.60.10.10">
    <property type="entry name" value="Endonuclease/exonuclease/phosphatase"/>
    <property type="match status" value="1"/>
</dbReference>
<protein>
    <submittedName>
        <fullName evidence="2">Endonuclease/exonuclease/phosphatase family protein</fullName>
    </submittedName>
</protein>
<comment type="caution">
    <text evidence="2">The sequence shown here is derived from an EMBL/GenBank/DDBJ whole genome shotgun (WGS) entry which is preliminary data.</text>
</comment>
<reference evidence="2 3" key="1">
    <citation type="journal article" date="2019" name="Int. J. Syst. Evol. Microbiol.">
        <title>The Global Catalogue of Microorganisms (GCM) 10K type strain sequencing project: providing services to taxonomists for standard genome sequencing and annotation.</title>
        <authorList>
            <consortium name="The Broad Institute Genomics Platform"/>
            <consortium name="The Broad Institute Genome Sequencing Center for Infectious Disease"/>
            <person name="Wu L."/>
            <person name="Ma J."/>
        </authorList>
    </citation>
    <scope>NUCLEOTIDE SEQUENCE [LARGE SCALE GENOMIC DNA]</scope>
    <source>
        <strain evidence="2 3">JCM 13850</strain>
    </source>
</reference>
<proteinExistence type="predicted"/>
<dbReference type="GO" id="GO:0004519">
    <property type="term" value="F:endonuclease activity"/>
    <property type="evidence" value="ECO:0007669"/>
    <property type="project" value="UniProtKB-KW"/>
</dbReference>
<dbReference type="EMBL" id="BAAAMR010000002">
    <property type="protein sequence ID" value="GAA2120307.1"/>
    <property type="molecule type" value="Genomic_DNA"/>
</dbReference>
<gene>
    <name evidence="2" type="ORF">GCM10009727_04920</name>
</gene>
<accession>A0ABN2Y194</accession>
<name>A0ABN2Y194_9ACTN</name>
<dbReference type="Proteomes" id="UP001501020">
    <property type="component" value="Unassembled WGS sequence"/>
</dbReference>
<keyword evidence="2" id="KW-0255">Endonuclease</keyword>
<sequence>MDLHLVHVRIISLNAWGGAMFDELAPWLDACGADVLCLQEVTHTPALGGWTRFDDADRSLPQRANLLADVRSRLPHHHGLFVASDTGPVRDHEQRQHRQDFGVATFVSEPLPVVGVRSAFVHGDYTEHRDRWPTDGRPRAALAVRVHDRRARRFVTVVNLHGLRDPRGKADTPARHAQAERLAALVEGARQDGDMTVVCGDFNLLPDSKTFKILADLGLTDLVRDADTRTSRYPKPLRHASYLLVSDPVEVERFEVVTAPEVSDHRALVLDL</sequence>
<evidence type="ECO:0000313" key="2">
    <source>
        <dbReference type="EMBL" id="GAA2120307.1"/>
    </source>
</evidence>
<dbReference type="SUPFAM" id="SSF56219">
    <property type="entry name" value="DNase I-like"/>
    <property type="match status" value="1"/>
</dbReference>
<keyword evidence="2" id="KW-0540">Nuclease</keyword>
<keyword evidence="2" id="KW-0378">Hydrolase</keyword>
<organism evidence="2 3">
    <name type="scientific">Actinomadura napierensis</name>
    <dbReference type="NCBI Taxonomy" id="267854"/>
    <lineage>
        <taxon>Bacteria</taxon>
        <taxon>Bacillati</taxon>
        <taxon>Actinomycetota</taxon>
        <taxon>Actinomycetes</taxon>
        <taxon>Streptosporangiales</taxon>
        <taxon>Thermomonosporaceae</taxon>
        <taxon>Actinomadura</taxon>
    </lineage>
</organism>